<dbReference type="AlphaFoldDB" id="A0A6N3AQH4"/>
<reference evidence="1" key="1">
    <citation type="submission" date="2019-11" db="EMBL/GenBank/DDBJ databases">
        <authorList>
            <person name="Feng L."/>
        </authorList>
    </citation>
    <scope>NUCLEOTIDE SEQUENCE</scope>
    <source>
        <strain evidence="1">VrattiLFYP33</strain>
    </source>
</reference>
<name>A0A6N3AQH4_9FIRM</name>
<sequence length="58" mass="6788">MTRAYNDPTGDEAVKRICNEENRLEIVIKIIKLTCKLGGFRLLNRISLMDDTSKRRYD</sequence>
<protein>
    <submittedName>
        <fullName evidence="1">Uncharacterized protein</fullName>
    </submittedName>
</protein>
<gene>
    <name evidence="1" type="ORF">VRLFYP33_00806</name>
</gene>
<proteinExistence type="predicted"/>
<accession>A0A6N3AQH4</accession>
<dbReference type="EMBL" id="CACRUX010000033">
    <property type="protein sequence ID" value="VYT92787.1"/>
    <property type="molecule type" value="Genomic_DNA"/>
</dbReference>
<organism evidence="1">
    <name type="scientific">Veillonella ratti</name>
    <dbReference type="NCBI Taxonomy" id="103892"/>
    <lineage>
        <taxon>Bacteria</taxon>
        <taxon>Bacillati</taxon>
        <taxon>Bacillota</taxon>
        <taxon>Negativicutes</taxon>
        <taxon>Veillonellales</taxon>
        <taxon>Veillonellaceae</taxon>
        <taxon>Veillonella</taxon>
    </lineage>
</organism>
<evidence type="ECO:0000313" key="1">
    <source>
        <dbReference type="EMBL" id="VYT92787.1"/>
    </source>
</evidence>